<keyword evidence="8" id="KW-0106">Calcium</keyword>
<evidence type="ECO:0000256" key="11">
    <source>
        <dbReference type="ARBA" id="ARBA00023235"/>
    </source>
</evidence>
<keyword evidence="11 13" id="KW-0413">Isomerase</keyword>
<evidence type="ECO:0000256" key="7">
    <source>
        <dbReference type="ARBA" id="ARBA00022824"/>
    </source>
</evidence>
<comment type="function">
    <text evidence="12">PPIases accelerate the folding of proteins during protein synthesis.</text>
</comment>
<dbReference type="Pfam" id="PF00254">
    <property type="entry name" value="FKBP_C"/>
    <property type="match status" value="1"/>
</dbReference>
<dbReference type="PROSITE" id="PS50059">
    <property type="entry name" value="FKBP_PPIASE"/>
    <property type="match status" value="1"/>
</dbReference>
<evidence type="ECO:0000256" key="6">
    <source>
        <dbReference type="ARBA" id="ARBA00022737"/>
    </source>
</evidence>
<dbReference type="GO" id="GO:0003755">
    <property type="term" value="F:peptidyl-prolyl cis-trans isomerase activity"/>
    <property type="evidence" value="ECO:0007669"/>
    <property type="project" value="UniProtKB-KW"/>
</dbReference>
<evidence type="ECO:0000256" key="5">
    <source>
        <dbReference type="ARBA" id="ARBA00022729"/>
    </source>
</evidence>
<dbReference type="PANTHER" id="PTHR46046">
    <property type="entry name" value="PEPTIDYLPROLYL ISOMERASE"/>
    <property type="match status" value="1"/>
</dbReference>
<evidence type="ECO:0000256" key="9">
    <source>
        <dbReference type="ARBA" id="ARBA00023110"/>
    </source>
</evidence>
<evidence type="ECO:0000256" key="2">
    <source>
        <dbReference type="ARBA" id="ARBA00004240"/>
    </source>
</evidence>
<dbReference type="GO" id="GO:0046872">
    <property type="term" value="F:metal ion binding"/>
    <property type="evidence" value="ECO:0007669"/>
    <property type="project" value="UniProtKB-KW"/>
</dbReference>
<evidence type="ECO:0000256" key="1">
    <source>
        <dbReference type="ARBA" id="ARBA00000971"/>
    </source>
</evidence>
<reference evidence="15" key="1">
    <citation type="submission" date="2025-08" db="UniProtKB">
        <authorList>
            <consortium name="Ensembl"/>
        </authorList>
    </citation>
    <scope>IDENTIFICATION</scope>
</reference>
<dbReference type="GeneTree" id="ENSGT00940000156331"/>
<reference evidence="15" key="2">
    <citation type="submission" date="2025-09" db="UniProtKB">
        <authorList>
            <consortium name="Ensembl"/>
        </authorList>
    </citation>
    <scope>IDENTIFICATION</scope>
</reference>
<evidence type="ECO:0000256" key="4">
    <source>
        <dbReference type="ARBA" id="ARBA00022723"/>
    </source>
</evidence>
<proteinExistence type="predicted"/>
<name>A0A3P9D2M8_9CICH</name>
<dbReference type="EC" id="5.2.1.8" evidence="3 13"/>
<dbReference type="Gene3D" id="3.10.50.40">
    <property type="match status" value="1"/>
</dbReference>
<evidence type="ECO:0000256" key="8">
    <source>
        <dbReference type="ARBA" id="ARBA00022837"/>
    </source>
</evidence>
<dbReference type="InterPro" id="IPR046357">
    <property type="entry name" value="PPIase_dom_sf"/>
</dbReference>
<dbReference type="InterPro" id="IPR001179">
    <property type="entry name" value="PPIase_FKBP_dom"/>
</dbReference>
<keyword evidence="10" id="KW-0325">Glycoprotein</keyword>
<dbReference type="Ensembl" id="ENSMZET00005029258.1">
    <property type="protein sequence ID" value="ENSMZEP00005028356.1"/>
    <property type="gene ID" value="ENSMZEG00005021134.1"/>
</dbReference>
<protein>
    <recommendedName>
        <fullName evidence="3 13">peptidylprolyl isomerase</fullName>
        <ecNumber evidence="3 13">5.2.1.8</ecNumber>
    </recommendedName>
</protein>
<dbReference type="SUPFAM" id="SSF54534">
    <property type="entry name" value="FKBP-like"/>
    <property type="match status" value="1"/>
</dbReference>
<evidence type="ECO:0000313" key="15">
    <source>
        <dbReference type="Ensembl" id="ENSMZEP00005028356.1"/>
    </source>
</evidence>
<comment type="subcellular location">
    <subcellularLocation>
        <location evidence="2">Endoplasmic reticulum</location>
    </subcellularLocation>
</comment>
<evidence type="ECO:0000256" key="12">
    <source>
        <dbReference type="ARBA" id="ARBA00055986"/>
    </source>
</evidence>
<dbReference type="FunFam" id="3.10.50.40:FF:000002">
    <property type="entry name" value="Peptidylprolyl isomerase"/>
    <property type="match status" value="1"/>
</dbReference>
<organism evidence="15 16">
    <name type="scientific">Maylandia zebra</name>
    <name type="common">zebra mbuna</name>
    <dbReference type="NCBI Taxonomy" id="106582"/>
    <lineage>
        <taxon>Eukaryota</taxon>
        <taxon>Metazoa</taxon>
        <taxon>Chordata</taxon>
        <taxon>Craniata</taxon>
        <taxon>Vertebrata</taxon>
        <taxon>Euteleostomi</taxon>
        <taxon>Actinopterygii</taxon>
        <taxon>Neopterygii</taxon>
        <taxon>Teleostei</taxon>
        <taxon>Neoteleostei</taxon>
        <taxon>Acanthomorphata</taxon>
        <taxon>Ovalentaria</taxon>
        <taxon>Cichlomorphae</taxon>
        <taxon>Cichliformes</taxon>
        <taxon>Cichlidae</taxon>
        <taxon>African cichlids</taxon>
        <taxon>Pseudocrenilabrinae</taxon>
        <taxon>Haplochromini</taxon>
        <taxon>Maylandia</taxon>
        <taxon>Maylandia zebra complex</taxon>
    </lineage>
</organism>
<sequence>MKLFFISNHLHVATSRCDIQNSPLFCLPGNEIPPQATLVFDVLLVDIHNPKDNITVENQVVPESCTRRSVVGDYIRYHYNGTFLNGVTFDTSYQRNSTYNTYIGMGYVIMGMDQGLLGLCIGEKRKITIPPHLAYGENGAAAGVPSSAVLVFDIELLSFEKALHRSDLVVEEANGEDVLGLRDPVGHGQISQ</sequence>
<dbReference type="InterPro" id="IPR051989">
    <property type="entry name" value="FKBP-like_isomerase"/>
</dbReference>
<dbReference type="PANTHER" id="PTHR46046:SF3">
    <property type="entry name" value="PEPTIDYL-PROLYL CIS-TRANS ISOMERASE FKBP10"/>
    <property type="match status" value="1"/>
</dbReference>
<evidence type="ECO:0000256" key="13">
    <source>
        <dbReference type="PROSITE-ProRule" id="PRU00277"/>
    </source>
</evidence>
<evidence type="ECO:0000259" key="14">
    <source>
        <dbReference type="PROSITE" id="PS50059"/>
    </source>
</evidence>
<feature type="domain" description="PPIase FKBP-type" evidence="14">
    <location>
        <begin position="72"/>
        <end position="160"/>
    </location>
</feature>
<evidence type="ECO:0000256" key="3">
    <source>
        <dbReference type="ARBA" id="ARBA00013194"/>
    </source>
</evidence>
<keyword evidence="16" id="KW-1185">Reference proteome</keyword>
<keyword evidence="5" id="KW-0732">Signal</keyword>
<comment type="catalytic activity">
    <reaction evidence="1 13">
        <text>[protein]-peptidylproline (omega=180) = [protein]-peptidylproline (omega=0)</text>
        <dbReference type="Rhea" id="RHEA:16237"/>
        <dbReference type="Rhea" id="RHEA-COMP:10747"/>
        <dbReference type="Rhea" id="RHEA-COMP:10748"/>
        <dbReference type="ChEBI" id="CHEBI:83833"/>
        <dbReference type="ChEBI" id="CHEBI:83834"/>
        <dbReference type="EC" id="5.2.1.8"/>
    </reaction>
</comment>
<keyword evidence="4" id="KW-0479">Metal-binding</keyword>
<accession>A0A3P9D2M8</accession>
<evidence type="ECO:0000256" key="10">
    <source>
        <dbReference type="ARBA" id="ARBA00023180"/>
    </source>
</evidence>
<dbReference type="GO" id="GO:0005783">
    <property type="term" value="C:endoplasmic reticulum"/>
    <property type="evidence" value="ECO:0007669"/>
    <property type="project" value="UniProtKB-SubCell"/>
</dbReference>
<keyword evidence="9 13" id="KW-0697">Rotamase</keyword>
<dbReference type="AlphaFoldDB" id="A0A3P9D2M8"/>
<keyword evidence="6" id="KW-0677">Repeat</keyword>
<dbReference type="Proteomes" id="UP000265160">
    <property type="component" value="Unplaced"/>
</dbReference>
<evidence type="ECO:0000313" key="16">
    <source>
        <dbReference type="Proteomes" id="UP000265160"/>
    </source>
</evidence>
<keyword evidence="7" id="KW-0256">Endoplasmic reticulum</keyword>